<gene>
    <name evidence="5" type="ORF">JRO89_XS03G0114800</name>
</gene>
<accession>A0ABQ8IAJ7</accession>
<evidence type="ECO:0000313" key="5">
    <source>
        <dbReference type="EMBL" id="KAH7573312.1"/>
    </source>
</evidence>
<reference evidence="5 6" key="1">
    <citation type="submission" date="2021-02" db="EMBL/GenBank/DDBJ databases">
        <title>Plant Genome Project.</title>
        <authorList>
            <person name="Zhang R.-G."/>
        </authorList>
    </citation>
    <scope>NUCLEOTIDE SEQUENCE [LARGE SCALE GENOMIC DNA]</scope>
    <source>
        <tissue evidence="5">Leaves</tissue>
    </source>
</reference>
<dbReference type="EMBL" id="JAFEMO010000003">
    <property type="protein sequence ID" value="KAH7573312.1"/>
    <property type="molecule type" value="Genomic_DNA"/>
</dbReference>
<dbReference type="SUPFAM" id="SSF88798">
    <property type="entry name" value="N-terminal, heterodimerisation domain of RBP7 (RpoE)"/>
    <property type="match status" value="2"/>
</dbReference>
<dbReference type="InterPro" id="IPR045113">
    <property type="entry name" value="Rpb7-like"/>
</dbReference>
<dbReference type="Gene3D" id="2.40.50.140">
    <property type="entry name" value="Nucleic acid-binding proteins"/>
    <property type="match status" value="2"/>
</dbReference>
<proteinExistence type="predicted"/>
<keyword evidence="2 4" id="KW-0240">DNA-directed RNA polymerase</keyword>
<evidence type="ECO:0000313" key="6">
    <source>
        <dbReference type="Proteomes" id="UP000827721"/>
    </source>
</evidence>
<dbReference type="Gene3D" id="3.30.1490.120">
    <property type="entry name" value="RNA polymerase Rpb7-like, N-terminal domain"/>
    <property type="match status" value="2"/>
</dbReference>
<comment type="subcellular location">
    <subcellularLocation>
        <location evidence="1 4">Nucleus</location>
    </subcellularLocation>
</comment>
<sequence>MFSEVELLRDVAVLAENLDRNGLVSRRYIVTRLLEDLLKEKANKDLGYFLAVTSLKSIGNRETLDESGNVFFPVVFKCRTFMPFRGEVLEGVVHHIYRFGAFLQCGPVKYAFLSFRKMPNYRYVSGENPAFVNDELAKIENNVVVRFLVLGVRWIEKRGEIMKRDFVMLASLEVIVTVTLSGERPPSPVNRSSSSAAESSLYLVNLRSERKTFVTWYAILLELASEFSYKMFLKIQLSWNVVIPAESLESNGLMLQRSMILRLLDDFASKKASKDLGYYLAVTTLDNIGEGKVRQNTGDVLFPVRFSGITFKIFRGEIIEGIVHKVLKHGVFLRCGPIENIYLSNMKMPDYRYVPGEDPEFLNDKLSKIKKDVVIRTIVLGTKWLEAEREFQALVSLEGDYLGPVFS</sequence>
<evidence type="ECO:0000256" key="4">
    <source>
        <dbReference type="RuleBase" id="RU369086"/>
    </source>
</evidence>
<protein>
    <recommendedName>
        <fullName evidence="4">DNA-directed RNA polymerase subunit</fullName>
    </recommendedName>
</protein>
<name>A0ABQ8IAJ7_9ROSI</name>
<keyword evidence="3 4" id="KW-0804">Transcription</keyword>
<dbReference type="InterPro" id="IPR036898">
    <property type="entry name" value="RNA_pol_Rpb7-like_N_sf"/>
</dbReference>
<comment type="caution">
    <text evidence="5">The sequence shown here is derived from an EMBL/GenBank/DDBJ whole genome shotgun (WGS) entry which is preliminary data.</text>
</comment>
<dbReference type="PANTHER" id="PTHR12709">
    <property type="entry name" value="DNA-DIRECTED RNA POLYMERASE II, III"/>
    <property type="match status" value="1"/>
</dbReference>
<dbReference type="InterPro" id="IPR012340">
    <property type="entry name" value="NA-bd_OB-fold"/>
</dbReference>
<organism evidence="5 6">
    <name type="scientific">Xanthoceras sorbifolium</name>
    <dbReference type="NCBI Taxonomy" id="99658"/>
    <lineage>
        <taxon>Eukaryota</taxon>
        <taxon>Viridiplantae</taxon>
        <taxon>Streptophyta</taxon>
        <taxon>Embryophyta</taxon>
        <taxon>Tracheophyta</taxon>
        <taxon>Spermatophyta</taxon>
        <taxon>Magnoliopsida</taxon>
        <taxon>eudicotyledons</taxon>
        <taxon>Gunneridae</taxon>
        <taxon>Pentapetalae</taxon>
        <taxon>rosids</taxon>
        <taxon>malvids</taxon>
        <taxon>Sapindales</taxon>
        <taxon>Sapindaceae</taxon>
        <taxon>Xanthoceroideae</taxon>
        <taxon>Xanthoceras</taxon>
    </lineage>
</organism>
<dbReference type="SUPFAM" id="SSF50249">
    <property type="entry name" value="Nucleic acid-binding proteins"/>
    <property type="match status" value="2"/>
</dbReference>
<comment type="function">
    <text evidence="4">DNA-dependent RNA polymerase which catalyzes the transcription of DNA into RNA using the four ribonucleoside triphosphates as substrates.</text>
</comment>
<dbReference type="CDD" id="cd04329">
    <property type="entry name" value="RNAP_II_Rpb7_N"/>
    <property type="match status" value="1"/>
</dbReference>
<dbReference type="PANTHER" id="PTHR12709:SF3">
    <property type="entry name" value="DNA-DIRECTED RNA POLYMERASE V SUBUNIT 7"/>
    <property type="match status" value="1"/>
</dbReference>
<evidence type="ECO:0000256" key="3">
    <source>
        <dbReference type="ARBA" id="ARBA00023163"/>
    </source>
</evidence>
<keyword evidence="6" id="KW-1185">Reference proteome</keyword>
<keyword evidence="4" id="KW-0539">Nucleus</keyword>
<evidence type="ECO:0000256" key="1">
    <source>
        <dbReference type="ARBA" id="ARBA00004123"/>
    </source>
</evidence>
<dbReference type="Proteomes" id="UP000827721">
    <property type="component" value="Unassembled WGS sequence"/>
</dbReference>
<evidence type="ECO:0000256" key="2">
    <source>
        <dbReference type="ARBA" id="ARBA00022478"/>
    </source>
</evidence>